<feature type="transmembrane region" description="Helical" evidence="6">
    <location>
        <begin position="232"/>
        <end position="253"/>
    </location>
</feature>
<feature type="transmembrane region" description="Helical" evidence="6">
    <location>
        <begin position="162"/>
        <end position="184"/>
    </location>
</feature>
<dbReference type="PIRSF" id="PIRSF035875">
    <property type="entry name" value="RNase_BN"/>
    <property type="match status" value="1"/>
</dbReference>
<dbReference type="STRING" id="1306953.J121_1316"/>
<keyword evidence="4 6" id="KW-1133">Transmembrane helix</keyword>
<evidence type="ECO:0000256" key="5">
    <source>
        <dbReference type="ARBA" id="ARBA00023136"/>
    </source>
</evidence>
<accession>A0A0L1K9U9</accession>
<organism evidence="7 8">
    <name type="scientific">Qipengyuania citrea LAMA 915</name>
    <dbReference type="NCBI Taxonomy" id="1306953"/>
    <lineage>
        <taxon>Bacteria</taxon>
        <taxon>Pseudomonadati</taxon>
        <taxon>Pseudomonadota</taxon>
        <taxon>Alphaproteobacteria</taxon>
        <taxon>Sphingomonadales</taxon>
        <taxon>Erythrobacteraceae</taxon>
        <taxon>Qipengyuania</taxon>
    </lineage>
</organism>
<protein>
    <submittedName>
        <fullName evidence="7">Ribonuclease BN</fullName>
    </submittedName>
</protein>
<dbReference type="AlphaFoldDB" id="A0A0L1K9U9"/>
<comment type="caution">
    <text evidence="7">The sequence shown here is derived from an EMBL/GenBank/DDBJ whole genome shotgun (WGS) entry which is preliminary data.</text>
</comment>
<reference evidence="7" key="1">
    <citation type="submission" date="2015-02" db="EMBL/GenBank/DDBJ databases">
        <authorList>
            <person name="Chooi Y.-H."/>
        </authorList>
    </citation>
    <scope>NUCLEOTIDE SEQUENCE [LARGE SCALE GENOMIC DNA]</scope>
    <source>
        <strain evidence="7">LAMA 915</strain>
    </source>
</reference>
<evidence type="ECO:0000313" key="7">
    <source>
        <dbReference type="EMBL" id="KNH00701.1"/>
    </source>
</evidence>
<keyword evidence="3 6" id="KW-0812">Transmembrane</keyword>
<evidence type="ECO:0000256" key="3">
    <source>
        <dbReference type="ARBA" id="ARBA00022692"/>
    </source>
</evidence>
<comment type="subcellular location">
    <subcellularLocation>
        <location evidence="1">Cell membrane</location>
        <topology evidence="1">Multi-pass membrane protein</topology>
    </subcellularLocation>
</comment>
<dbReference type="RefSeq" id="WP_228135315.1">
    <property type="nucleotide sequence ID" value="NZ_JYNE01000028.1"/>
</dbReference>
<dbReference type="PANTHER" id="PTHR30213">
    <property type="entry name" value="INNER MEMBRANE PROTEIN YHJD"/>
    <property type="match status" value="1"/>
</dbReference>
<dbReference type="InterPro" id="IPR017039">
    <property type="entry name" value="Virul_fac_BrkB"/>
</dbReference>
<feature type="transmembrane region" description="Helical" evidence="6">
    <location>
        <begin position="196"/>
        <end position="220"/>
    </location>
</feature>
<dbReference type="Proteomes" id="UP000037446">
    <property type="component" value="Unassembled WGS sequence"/>
</dbReference>
<proteinExistence type="predicted"/>
<feature type="transmembrane region" description="Helical" evidence="6">
    <location>
        <begin position="133"/>
        <end position="156"/>
    </location>
</feature>
<gene>
    <name evidence="7" type="ORF">J121_1316</name>
</gene>
<feature type="transmembrane region" description="Helical" evidence="6">
    <location>
        <begin position="87"/>
        <end position="105"/>
    </location>
</feature>
<dbReference type="PATRIC" id="fig|1306953.7.peg.1350"/>
<dbReference type="GO" id="GO:0005886">
    <property type="term" value="C:plasma membrane"/>
    <property type="evidence" value="ECO:0007669"/>
    <property type="project" value="UniProtKB-SubCell"/>
</dbReference>
<dbReference type="Pfam" id="PF03631">
    <property type="entry name" value="Virul_fac_BrkB"/>
    <property type="match status" value="1"/>
</dbReference>
<evidence type="ECO:0000256" key="6">
    <source>
        <dbReference type="SAM" id="Phobius"/>
    </source>
</evidence>
<dbReference type="EMBL" id="JYNE01000028">
    <property type="protein sequence ID" value="KNH00701.1"/>
    <property type="molecule type" value="Genomic_DNA"/>
</dbReference>
<dbReference type="NCBIfam" id="TIGR00765">
    <property type="entry name" value="yihY_not_rbn"/>
    <property type="match status" value="1"/>
</dbReference>
<evidence type="ECO:0000256" key="1">
    <source>
        <dbReference type="ARBA" id="ARBA00004651"/>
    </source>
</evidence>
<name>A0A0L1K9U9_9SPHN</name>
<sequence length="264" mass="26434">MPRRVLADLKAAWQAGSADNIGIVAAGIAHYALLALVPALGSLVLAYGLFADAATVASHITLISAQLPPSAAELITDQLESVAQGSSGAQGAGLLVALAIALFGARNGARSLMTGLNIAFGVDGPRGFLGGNLMALAITAAGIAGLVLTAAASAALANIAGMFGSIASFLLLLGAAALAAGLLYRFASHAPAPAWAAIWPGACFFAVTWLAATAAFGFYAANFGSYNATYGALGAVVALITWFWATGFLLLLGGELTALRNRRS</sequence>
<evidence type="ECO:0000313" key="8">
    <source>
        <dbReference type="Proteomes" id="UP000037446"/>
    </source>
</evidence>
<evidence type="ECO:0000256" key="2">
    <source>
        <dbReference type="ARBA" id="ARBA00022475"/>
    </source>
</evidence>
<evidence type="ECO:0000256" key="4">
    <source>
        <dbReference type="ARBA" id="ARBA00022989"/>
    </source>
</evidence>
<keyword evidence="5 6" id="KW-0472">Membrane</keyword>
<dbReference type="PANTHER" id="PTHR30213:SF0">
    <property type="entry name" value="UPF0761 MEMBRANE PROTEIN YIHY"/>
    <property type="match status" value="1"/>
</dbReference>
<feature type="transmembrane region" description="Helical" evidence="6">
    <location>
        <begin position="20"/>
        <end position="37"/>
    </location>
</feature>
<keyword evidence="2" id="KW-1003">Cell membrane</keyword>